<dbReference type="GeneID" id="20323927"/>
<dbReference type="EMBL" id="KL596922">
    <property type="protein sequence ID" value="KER22072.1"/>
    <property type="molecule type" value="Genomic_DNA"/>
</dbReference>
<dbReference type="Proteomes" id="UP000054324">
    <property type="component" value="Unassembled WGS sequence"/>
</dbReference>
<reference evidence="2 3" key="1">
    <citation type="submission" date="2013-11" db="EMBL/GenBank/DDBJ databases">
        <title>Opisthorchis viverrini - life in the bile duct.</title>
        <authorList>
            <person name="Young N.D."/>
            <person name="Nagarajan N."/>
            <person name="Lin S.J."/>
            <person name="Korhonen P.K."/>
            <person name="Jex A.R."/>
            <person name="Hall R.S."/>
            <person name="Safavi-Hemami H."/>
            <person name="Kaewkong W."/>
            <person name="Bertrand D."/>
            <person name="Gao S."/>
            <person name="Seet Q."/>
            <person name="Wongkham S."/>
            <person name="Teh B.T."/>
            <person name="Wongkham C."/>
            <person name="Intapan P.M."/>
            <person name="Maleewong W."/>
            <person name="Yang X."/>
            <person name="Hu M."/>
            <person name="Wang Z."/>
            <person name="Hofmann A."/>
            <person name="Sternberg P.W."/>
            <person name="Tan P."/>
            <person name="Wang J."/>
            <person name="Gasser R.B."/>
        </authorList>
    </citation>
    <scope>NUCLEOTIDE SEQUENCE [LARGE SCALE GENOMIC DNA]</scope>
</reference>
<evidence type="ECO:0000313" key="3">
    <source>
        <dbReference type="Proteomes" id="UP000054324"/>
    </source>
</evidence>
<proteinExistence type="predicted"/>
<dbReference type="AlphaFoldDB" id="A0A074Z910"/>
<name>A0A074Z910_OPIVI</name>
<dbReference type="KEGG" id="ovi:T265_09759"/>
<evidence type="ECO:0000256" key="1">
    <source>
        <dbReference type="SAM" id="MobiDB-lite"/>
    </source>
</evidence>
<organism evidence="2 3">
    <name type="scientific">Opisthorchis viverrini</name>
    <name type="common">Southeast Asian liver fluke</name>
    <dbReference type="NCBI Taxonomy" id="6198"/>
    <lineage>
        <taxon>Eukaryota</taxon>
        <taxon>Metazoa</taxon>
        <taxon>Spiralia</taxon>
        <taxon>Lophotrochozoa</taxon>
        <taxon>Platyhelminthes</taxon>
        <taxon>Trematoda</taxon>
        <taxon>Digenea</taxon>
        <taxon>Opisthorchiida</taxon>
        <taxon>Opisthorchiata</taxon>
        <taxon>Opisthorchiidae</taxon>
        <taxon>Opisthorchis</taxon>
    </lineage>
</organism>
<dbReference type="RefSeq" id="XP_009174194.1">
    <property type="nucleotide sequence ID" value="XM_009175930.1"/>
</dbReference>
<gene>
    <name evidence="2" type="ORF">T265_09759</name>
</gene>
<dbReference type="GO" id="GO:0030008">
    <property type="term" value="C:TRAPP complex"/>
    <property type="evidence" value="ECO:0007669"/>
    <property type="project" value="TreeGrafter"/>
</dbReference>
<dbReference type="PANTHER" id="PTHR21581">
    <property type="entry name" value="D-ALANYL-D-ALANINE CARBOXYPEPTIDASE"/>
    <property type="match status" value="1"/>
</dbReference>
<dbReference type="OrthoDB" id="428342at2759"/>
<accession>A0A074Z910</accession>
<feature type="region of interest" description="Disordered" evidence="1">
    <location>
        <begin position="332"/>
        <end position="353"/>
    </location>
</feature>
<evidence type="ECO:0000313" key="2">
    <source>
        <dbReference type="EMBL" id="KER22072.1"/>
    </source>
</evidence>
<dbReference type="STRING" id="6198.A0A074Z910"/>
<sequence length="494" mass="54401">MELNDAHSQKSDCAKPPHDRIACEPLTAGSADMPIADTASVDGQKPILSNYFTTEATSEDPFESVFSQEFSPPKAYFMLCFQQTPGQYTDGLKPLTPCISLDQSTALRLRQRDAWLPSESTRKALLDVKCDSSTTCQEIRPMLSKVDPEGKDAAHFKGDPYRILLLRYLTEESTVDALRRVPSCAEQTAPTIENLKELIANGWYHAALDTTRGLLASYGYGPEQGGAPLTPLTAQIWLARLALLVRVRSYDVAECELSSFQTLDAPNVYFEHSPDLYPERAGSIIPFSLRLLHAELPFYLSRSAEALDRLYYLLAVIHRIQCNLRKGYTEDGSMTQPGADYRESRRSGNGKSILRTSSLVPEPQEATAIGCSAAFPRAANNVAVCSLYLGQLSEAIRVLDTLTTTGLSSQPSGQVFDFLTSLNTGTVDPESHTDSVFSSLQRRFCLHDALIFNLAVLYEVESDGATSKKVSLLQRIARLPGEPVHISSFKLPIT</sequence>
<dbReference type="CTD" id="20323927"/>
<dbReference type="PANTHER" id="PTHR21581:SF6">
    <property type="entry name" value="TRAFFICKING PROTEIN PARTICLE COMPLEX SUBUNIT 12"/>
    <property type="match status" value="1"/>
</dbReference>
<protein>
    <submittedName>
        <fullName evidence="2">Uncharacterized protein</fullName>
    </submittedName>
</protein>
<dbReference type="GO" id="GO:0005794">
    <property type="term" value="C:Golgi apparatus"/>
    <property type="evidence" value="ECO:0007669"/>
    <property type="project" value="TreeGrafter"/>
</dbReference>
<keyword evidence="3" id="KW-1185">Reference proteome</keyword>